<dbReference type="Pfam" id="PF13384">
    <property type="entry name" value="HTH_23"/>
    <property type="match status" value="1"/>
</dbReference>
<reference evidence="1" key="1">
    <citation type="journal article" date="2011" name="PLoS Biol.">
        <title>Gene gain and loss during evolution of obligate parasitism in the white rust pathogen of Arabidopsis thaliana.</title>
        <authorList>
            <person name="Kemen E."/>
            <person name="Gardiner A."/>
            <person name="Schultz-Larsen T."/>
            <person name="Kemen A.C."/>
            <person name="Balmuth A.L."/>
            <person name="Robert-Seilaniantz A."/>
            <person name="Bailey K."/>
            <person name="Holub E."/>
            <person name="Studholme D.J."/>
            <person name="Maclean D."/>
            <person name="Jones J.D."/>
        </authorList>
    </citation>
    <scope>NUCLEOTIDE SEQUENCE</scope>
</reference>
<gene>
    <name evidence="1" type="primary">AlNc14C111G6400</name>
    <name evidence="1" type="ORF">ALNC14_072260</name>
</gene>
<organism evidence="1">
    <name type="scientific">Albugo laibachii Nc14</name>
    <dbReference type="NCBI Taxonomy" id="890382"/>
    <lineage>
        <taxon>Eukaryota</taxon>
        <taxon>Sar</taxon>
        <taxon>Stramenopiles</taxon>
        <taxon>Oomycota</taxon>
        <taxon>Peronosporomycetes</taxon>
        <taxon>Albuginales</taxon>
        <taxon>Albuginaceae</taxon>
        <taxon>Albugo</taxon>
    </lineage>
</organism>
<evidence type="ECO:0000313" key="1">
    <source>
        <dbReference type="EMBL" id="CCA21083.1"/>
    </source>
</evidence>
<dbReference type="EMBL" id="FR824156">
    <property type="protein sequence ID" value="CCA21083.1"/>
    <property type="molecule type" value="Genomic_DNA"/>
</dbReference>
<protein>
    <submittedName>
        <fullName evidence="1">Uncharacterized protein AlNc14C111G6400</fullName>
    </submittedName>
</protein>
<accession>F0WIK0</accession>
<reference evidence="1" key="2">
    <citation type="submission" date="2011-02" db="EMBL/GenBank/DDBJ databases">
        <authorList>
            <person name="MacLean D."/>
        </authorList>
    </citation>
    <scope>NUCLEOTIDE SEQUENCE</scope>
</reference>
<dbReference type="SUPFAM" id="SSF46689">
    <property type="entry name" value="Homeodomain-like"/>
    <property type="match status" value="1"/>
</dbReference>
<name>F0WIK0_9STRA</name>
<proteinExistence type="predicted"/>
<dbReference type="HOGENOM" id="CLU_065472_2_0_1"/>
<dbReference type="InterPro" id="IPR009057">
    <property type="entry name" value="Homeodomain-like_sf"/>
</dbReference>
<sequence length="306" mass="35405">MTVVAAPSVPKQRQRSYKIRERIAAIRAAREGSVREAAKQCSVPRRTLRDWLAKTSEHEVMPFAQQLVTFMKDRRRNDKILATRHMIGFVKANHFEWLQIYLKDKKSEESGYAALMKLCQRLARFIDLEGVKRKFSATFWNENSVLDPGGIINVDETGIYYDMPPKIIWNIVGEQPKVDVSQRYSARLNAEHLVDTLKKELLSYPKGNVYRVQVNAWMDTNGWQYYISELLSYETNGPSVLLVDNLDCHIAMSLKRRNTSDTGACNVFGSLRNVLVEIQPMKFMYFKVGVFSVHQILDCLYRIDQI</sequence>
<dbReference type="AlphaFoldDB" id="F0WIK0"/>